<evidence type="ECO:0000256" key="3">
    <source>
        <dbReference type="ARBA" id="ARBA00022989"/>
    </source>
</evidence>
<proteinExistence type="predicted"/>
<evidence type="ECO:0000313" key="6">
    <source>
        <dbReference type="EMBL" id="CAH1230849.1"/>
    </source>
</evidence>
<feature type="transmembrane region" description="Helical" evidence="5">
    <location>
        <begin position="70"/>
        <end position="91"/>
    </location>
</feature>
<evidence type="ECO:0008006" key="8">
    <source>
        <dbReference type="Google" id="ProtNLM"/>
    </source>
</evidence>
<sequence>MNIALWIAQGILALAFIMAGSMKSFQYEKAKAGMPWVKESSKGLVTFIGVSELLGGLGLIVPYATGIAPILTPIAAIALGLIMVLAAIFHAKRNENSGIGMNILFLAILLFVAIGRW</sequence>
<evidence type="ECO:0000256" key="4">
    <source>
        <dbReference type="ARBA" id="ARBA00023136"/>
    </source>
</evidence>
<name>A0ABM9CYM6_9BACL</name>
<keyword evidence="2 5" id="KW-0812">Transmembrane</keyword>
<evidence type="ECO:0000256" key="5">
    <source>
        <dbReference type="SAM" id="Phobius"/>
    </source>
</evidence>
<keyword evidence="4 5" id="KW-0472">Membrane</keyword>
<comment type="subcellular location">
    <subcellularLocation>
        <location evidence="1">Membrane</location>
        <topology evidence="1">Multi-pass membrane protein</topology>
    </subcellularLocation>
</comment>
<feature type="transmembrane region" description="Helical" evidence="5">
    <location>
        <begin position="98"/>
        <end position="115"/>
    </location>
</feature>
<keyword evidence="7" id="KW-1185">Reference proteome</keyword>
<organism evidence="6 7">
    <name type="scientific">Paenibacillus allorhizoplanae</name>
    <dbReference type="NCBI Taxonomy" id="2905648"/>
    <lineage>
        <taxon>Bacteria</taxon>
        <taxon>Bacillati</taxon>
        <taxon>Bacillota</taxon>
        <taxon>Bacilli</taxon>
        <taxon>Bacillales</taxon>
        <taxon>Paenibacillaceae</taxon>
        <taxon>Paenibacillus</taxon>
    </lineage>
</organism>
<keyword evidence="3 5" id="KW-1133">Transmembrane helix</keyword>
<dbReference type="EMBL" id="CAKMMW010000039">
    <property type="protein sequence ID" value="CAH1230849.1"/>
    <property type="molecule type" value="Genomic_DNA"/>
</dbReference>
<accession>A0ABM9CYM6</accession>
<dbReference type="Proteomes" id="UP000838821">
    <property type="component" value="Unassembled WGS sequence"/>
</dbReference>
<evidence type="ECO:0000313" key="7">
    <source>
        <dbReference type="Proteomes" id="UP000838821"/>
    </source>
</evidence>
<dbReference type="RefSeq" id="WP_236293136.1">
    <property type="nucleotide sequence ID" value="NZ_CAKMMW010000039.1"/>
</dbReference>
<evidence type="ECO:0000256" key="1">
    <source>
        <dbReference type="ARBA" id="ARBA00004141"/>
    </source>
</evidence>
<protein>
    <recommendedName>
        <fullName evidence="8">DoxX family protein</fullName>
    </recommendedName>
</protein>
<dbReference type="Pfam" id="PF13564">
    <property type="entry name" value="DoxX_2"/>
    <property type="match status" value="1"/>
</dbReference>
<feature type="transmembrane region" description="Helical" evidence="5">
    <location>
        <begin position="6"/>
        <end position="22"/>
    </location>
</feature>
<comment type="caution">
    <text evidence="6">The sequence shown here is derived from an EMBL/GenBank/DDBJ whole genome shotgun (WGS) entry which is preliminary data.</text>
</comment>
<feature type="transmembrane region" description="Helical" evidence="5">
    <location>
        <begin position="43"/>
        <end position="64"/>
    </location>
</feature>
<reference evidence="6" key="1">
    <citation type="submission" date="2022-01" db="EMBL/GenBank/DDBJ databases">
        <authorList>
            <person name="Criscuolo A."/>
        </authorList>
    </citation>
    <scope>NUCLEOTIDE SEQUENCE</scope>
    <source>
        <strain evidence="6">CIP111891</strain>
    </source>
</reference>
<evidence type="ECO:0000256" key="2">
    <source>
        <dbReference type="ARBA" id="ARBA00022692"/>
    </source>
</evidence>
<gene>
    <name evidence="6" type="ORF">PAECIP111891_06748</name>
</gene>
<dbReference type="InterPro" id="IPR032808">
    <property type="entry name" value="DoxX"/>
</dbReference>